<evidence type="ECO:0000256" key="5">
    <source>
        <dbReference type="ARBA" id="ARBA00023274"/>
    </source>
</evidence>
<keyword evidence="4" id="KW-0496">Mitochondrion</keyword>
<dbReference type="GO" id="GO:1990904">
    <property type="term" value="C:ribonucleoprotein complex"/>
    <property type="evidence" value="ECO:0007669"/>
    <property type="project" value="UniProtKB-KW"/>
</dbReference>
<dbReference type="GO" id="GO:0005739">
    <property type="term" value="C:mitochondrion"/>
    <property type="evidence" value="ECO:0007669"/>
    <property type="project" value="UniProtKB-SubCell"/>
</dbReference>
<dbReference type="InterPro" id="IPR012678">
    <property type="entry name" value="Ribosomal_uL23/eL15/eS24_sf"/>
</dbReference>
<dbReference type="FunFam" id="3.30.70.330:FF:000284">
    <property type="entry name" value="39S ribosomal protein L23, mitochondrial"/>
    <property type="match status" value="1"/>
</dbReference>
<dbReference type="InterPro" id="IPR013025">
    <property type="entry name" value="Ribosomal_uL23-like"/>
</dbReference>
<dbReference type="PANTHER" id="PTHR12059:SF5">
    <property type="entry name" value="LARGE RIBOSOMAL SUBUNIT PROTEIN UL23M"/>
    <property type="match status" value="1"/>
</dbReference>
<evidence type="ECO:0000256" key="2">
    <source>
        <dbReference type="ARBA" id="ARBA00006700"/>
    </source>
</evidence>
<dbReference type="InterPro" id="IPR012677">
    <property type="entry name" value="Nucleotide-bd_a/b_plait_sf"/>
</dbReference>
<comment type="subcellular location">
    <subcellularLocation>
        <location evidence="1">Mitochondrion</location>
    </subcellularLocation>
</comment>
<evidence type="ECO:0000256" key="6">
    <source>
        <dbReference type="ARBA" id="ARBA00038782"/>
    </source>
</evidence>
<comment type="caution">
    <text evidence="9">The sequence shown here is derived from an EMBL/GenBank/DDBJ whole genome shotgun (WGS) entry which is preliminary data.</text>
</comment>
<name>A0ABD0YHI3_9HEMI</name>
<keyword evidence="5" id="KW-0687">Ribonucleoprotein</keyword>
<dbReference type="PANTHER" id="PTHR12059">
    <property type="entry name" value="RIBOSOMAL PROTEIN L23-RELATED"/>
    <property type="match status" value="1"/>
</dbReference>
<evidence type="ECO:0000256" key="3">
    <source>
        <dbReference type="ARBA" id="ARBA00022980"/>
    </source>
</evidence>
<dbReference type="GO" id="GO:0005840">
    <property type="term" value="C:ribosome"/>
    <property type="evidence" value="ECO:0007669"/>
    <property type="project" value="UniProtKB-KW"/>
</dbReference>
<dbReference type="Gene3D" id="3.30.70.330">
    <property type="match status" value="1"/>
</dbReference>
<proteinExistence type="inferred from homology"/>
<protein>
    <recommendedName>
        <fullName evidence="7">Large ribosomal subunit protein uL23m</fullName>
    </recommendedName>
    <alternativeName>
        <fullName evidence="8">39S ribosomal protein L23, mitochondrial</fullName>
    </alternativeName>
</protein>
<dbReference type="AlphaFoldDB" id="A0ABD0YHI3"/>
<dbReference type="EMBL" id="JBFDAA010000013">
    <property type="protein sequence ID" value="KAL1122532.1"/>
    <property type="molecule type" value="Genomic_DNA"/>
</dbReference>
<evidence type="ECO:0000313" key="9">
    <source>
        <dbReference type="EMBL" id="KAL1122532.1"/>
    </source>
</evidence>
<evidence type="ECO:0000256" key="7">
    <source>
        <dbReference type="ARBA" id="ARBA00039977"/>
    </source>
</evidence>
<comment type="similarity">
    <text evidence="2">Belongs to the universal ribosomal protein uL23 family.</text>
</comment>
<evidence type="ECO:0000256" key="8">
    <source>
        <dbReference type="ARBA" id="ARBA00041375"/>
    </source>
</evidence>
<dbReference type="Pfam" id="PF00276">
    <property type="entry name" value="Ribosomal_L23"/>
    <property type="match status" value="1"/>
</dbReference>
<evidence type="ECO:0000256" key="1">
    <source>
        <dbReference type="ARBA" id="ARBA00004173"/>
    </source>
</evidence>
<dbReference type="Proteomes" id="UP001558652">
    <property type="component" value="Unassembled WGS sequence"/>
</dbReference>
<evidence type="ECO:0000256" key="4">
    <source>
        <dbReference type="ARBA" id="ARBA00023128"/>
    </source>
</evidence>
<gene>
    <name evidence="9" type="ORF">AAG570_002862</name>
</gene>
<dbReference type="SUPFAM" id="SSF54189">
    <property type="entry name" value="Ribosomal proteins S24e, L23 and L15e"/>
    <property type="match status" value="1"/>
</dbReference>
<evidence type="ECO:0000313" key="10">
    <source>
        <dbReference type="Proteomes" id="UP001558652"/>
    </source>
</evidence>
<organism evidence="9 10">
    <name type="scientific">Ranatra chinensis</name>
    <dbReference type="NCBI Taxonomy" id="642074"/>
    <lineage>
        <taxon>Eukaryota</taxon>
        <taxon>Metazoa</taxon>
        <taxon>Ecdysozoa</taxon>
        <taxon>Arthropoda</taxon>
        <taxon>Hexapoda</taxon>
        <taxon>Insecta</taxon>
        <taxon>Pterygota</taxon>
        <taxon>Neoptera</taxon>
        <taxon>Paraneoptera</taxon>
        <taxon>Hemiptera</taxon>
        <taxon>Heteroptera</taxon>
        <taxon>Panheteroptera</taxon>
        <taxon>Nepomorpha</taxon>
        <taxon>Nepidae</taxon>
        <taxon>Ranatrinae</taxon>
        <taxon>Ranatra</taxon>
    </lineage>
</organism>
<comment type="subunit">
    <text evidence="6">Component of the mitochondrial ribosome large subunit (39S) which comprises a 16S rRNA and about 50 distinct proteins.</text>
</comment>
<sequence>MSTRWYPIYQKGNPQLRVFLPNFWMKIVRPQVKQPANMVKFITSVQMTDYDIKNYLEKIYKVPVANVRSEIVEGELKRSKLGYIIKDDDYRAAYITLKKGETFKFPDICEEKQKKDESDFKKAQEQAKVSYEAFTSRNKKRPGVPGWFSF</sequence>
<keyword evidence="10" id="KW-1185">Reference proteome</keyword>
<keyword evidence="3" id="KW-0689">Ribosomal protein</keyword>
<accession>A0ABD0YHI3</accession>
<reference evidence="9 10" key="1">
    <citation type="submission" date="2024-07" db="EMBL/GenBank/DDBJ databases">
        <title>Chromosome-level genome assembly of the water stick insect Ranatra chinensis (Heteroptera: Nepidae).</title>
        <authorList>
            <person name="Liu X."/>
        </authorList>
    </citation>
    <scope>NUCLEOTIDE SEQUENCE [LARGE SCALE GENOMIC DNA]</scope>
    <source>
        <strain evidence="9">Cailab_2021Rc</strain>
        <tissue evidence="9">Muscle</tissue>
    </source>
</reference>